<dbReference type="Pfam" id="PF17778">
    <property type="entry name" value="WHD_BLACT"/>
    <property type="match status" value="1"/>
</dbReference>
<proteinExistence type="evidence at transcript level"/>
<dbReference type="InterPro" id="IPR041516">
    <property type="entry name" value="LACTB2_WH"/>
</dbReference>
<dbReference type="InterPro" id="IPR036388">
    <property type="entry name" value="WH-like_DNA-bd_sf"/>
</dbReference>
<dbReference type="SUPFAM" id="SSF56281">
    <property type="entry name" value="Metallo-hydrolase/oxidoreductase"/>
    <property type="match status" value="1"/>
</dbReference>
<name>R4WU16_RIPPE</name>
<dbReference type="PANTHER" id="PTHR23131">
    <property type="entry name" value="ENDORIBONUCLEASE LACTB2"/>
    <property type="match status" value="1"/>
</dbReference>
<reference evidence="2" key="1">
    <citation type="journal article" date="2013" name="PLoS ONE">
        <title>Gene expression in gut symbiotic organ of stinkbug affected by extracellular bacterial symbiont.</title>
        <authorList>
            <person name="Futahashi R."/>
            <person name="Tanaka K."/>
            <person name="Tanahashi M."/>
            <person name="Nikoh N."/>
            <person name="Kikuchi Y."/>
            <person name="Lee B.L."/>
            <person name="Fukatsu T."/>
        </authorList>
    </citation>
    <scope>NUCLEOTIDE SEQUENCE</scope>
    <source>
        <tissue evidence="2">Midgut</tissue>
    </source>
</reference>
<dbReference type="AlphaFoldDB" id="R4WU16"/>
<dbReference type="InterPro" id="IPR036866">
    <property type="entry name" value="RibonucZ/Hydroxyglut_hydro"/>
</dbReference>
<feature type="domain" description="Metallo-beta-lactamase" evidence="1">
    <location>
        <begin position="30"/>
        <end position="137"/>
    </location>
</feature>
<protein>
    <submittedName>
        <fullName evidence="2">Metallo-beta-lactamase, putative</fullName>
    </submittedName>
</protein>
<dbReference type="SMART" id="SM00849">
    <property type="entry name" value="Lactamase_B"/>
    <property type="match status" value="1"/>
</dbReference>
<sequence length="221" mass="24976">MTTVLPIVTKLSPRVIRILGCNPGKMTLQGTNTYILGTGKRFKSWKYPRSDVMEVMKSTTFLNDGQEIFVDGASLRVHHTPGHTTDHIILHLKEENAVFSGDCILGEGTTVFEDLYDYMKSLNHILEINPSVIYPGHGPVINAPGQKIQQYINHRNMREAQIKEVLSDTRSFITEMDIVKVLYKDTPESLYLAAAKNVNQHLLKLEKEGIVIKNDEGWKIV</sequence>
<dbReference type="GO" id="GO:0031123">
    <property type="term" value="P:RNA 3'-end processing"/>
    <property type="evidence" value="ECO:0007669"/>
    <property type="project" value="UniProtKB-ARBA"/>
</dbReference>
<dbReference type="PANTHER" id="PTHR23131:SF0">
    <property type="entry name" value="ENDORIBONUCLEASE LACTB2"/>
    <property type="match status" value="1"/>
</dbReference>
<evidence type="ECO:0000313" key="2">
    <source>
        <dbReference type="EMBL" id="BAN21422.1"/>
    </source>
</evidence>
<dbReference type="FunFam" id="1.10.10.10:FF:000328">
    <property type="entry name" value="Lactamase beta 2"/>
    <property type="match status" value="1"/>
</dbReference>
<accession>R4WU16</accession>
<evidence type="ECO:0000259" key="1">
    <source>
        <dbReference type="SMART" id="SM00849"/>
    </source>
</evidence>
<dbReference type="InterPro" id="IPR050662">
    <property type="entry name" value="Sec-metab_biosynth-thioest"/>
</dbReference>
<dbReference type="EMBL" id="AK418207">
    <property type="protein sequence ID" value="BAN21422.1"/>
    <property type="molecule type" value="mRNA"/>
</dbReference>
<dbReference type="Pfam" id="PF00753">
    <property type="entry name" value="Lactamase_B"/>
    <property type="match status" value="1"/>
</dbReference>
<organism evidence="2">
    <name type="scientific">Riptortus pedestris</name>
    <name type="common">Bean bug</name>
    <dbReference type="NCBI Taxonomy" id="329032"/>
    <lineage>
        <taxon>Eukaryota</taxon>
        <taxon>Metazoa</taxon>
        <taxon>Ecdysozoa</taxon>
        <taxon>Arthropoda</taxon>
        <taxon>Hexapoda</taxon>
        <taxon>Insecta</taxon>
        <taxon>Pterygota</taxon>
        <taxon>Neoptera</taxon>
        <taxon>Paraneoptera</taxon>
        <taxon>Hemiptera</taxon>
        <taxon>Heteroptera</taxon>
        <taxon>Panheteroptera</taxon>
        <taxon>Pentatomomorpha</taxon>
        <taxon>Coreoidea</taxon>
        <taxon>Alydidae</taxon>
        <taxon>Riptortus</taxon>
    </lineage>
</organism>
<dbReference type="InterPro" id="IPR001279">
    <property type="entry name" value="Metallo-B-lactamas"/>
</dbReference>
<dbReference type="Gene3D" id="3.60.15.10">
    <property type="entry name" value="Ribonuclease Z/Hydroxyacylglutathione hydrolase-like"/>
    <property type="match status" value="2"/>
</dbReference>
<dbReference type="Gene3D" id="1.10.10.10">
    <property type="entry name" value="Winged helix-like DNA-binding domain superfamily/Winged helix DNA-binding domain"/>
    <property type="match status" value="1"/>
</dbReference>